<dbReference type="SUPFAM" id="SSF55718">
    <property type="entry name" value="SCP-like"/>
    <property type="match status" value="1"/>
</dbReference>
<comment type="caution">
    <text evidence="2">The sequence shown here is derived from an EMBL/GenBank/DDBJ whole genome shotgun (WGS) entry which is preliminary data.</text>
</comment>
<dbReference type="Proteomes" id="UP000295444">
    <property type="component" value="Unassembled WGS sequence"/>
</dbReference>
<name>A0A4R6SNU4_LABRH</name>
<proteinExistence type="predicted"/>
<dbReference type="InterPro" id="IPR003033">
    <property type="entry name" value="SCP2_sterol-bd_dom"/>
</dbReference>
<dbReference type="RefSeq" id="WP_133848049.1">
    <property type="nucleotide sequence ID" value="NZ_SNXZ01000001.1"/>
</dbReference>
<feature type="domain" description="SCP2" evidence="1">
    <location>
        <begin position="113"/>
        <end position="207"/>
    </location>
</feature>
<dbReference type="InterPro" id="IPR036527">
    <property type="entry name" value="SCP2_sterol-bd_dom_sf"/>
</dbReference>
<evidence type="ECO:0000313" key="2">
    <source>
        <dbReference type="EMBL" id="TDQ05270.1"/>
    </source>
</evidence>
<evidence type="ECO:0000313" key="3">
    <source>
        <dbReference type="Proteomes" id="UP000295444"/>
    </source>
</evidence>
<gene>
    <name evidence="2" type="ORF">EV186_1011239</name>
</gene>
<dbReference type="Pfam" id="PF02036">
    <property type="entry name" value="SCP2"/>
    <property type="match status" value="1"/>
</dbReference>
<dbReference type="OrthoDB" id="5243187at2"/>
<protein>
    <submittedName>
        <fullName evidence="2">SCP-2 sterol transfer family protein</fullName>
    </submittedName>
</protein>
<reference evidence="2 3" key="1">
    <citation type="submission" date="2019-03" db="EMBL/GenBank/DDBJ databases">
        <title>Genomic Encyclopedia of Type Strains, Phase IV (KMG-IV): sequencing the most valuable type-strain genomes for metagenomic binning, comparative biology and taxonomic classification.</title>
        <authorList>
            <person name="Goeker M."/>
        </authorList>
    </citation>
    <scope>NUCLEOTIDE SEQUENCE [LARGE SCALE GENOMIC DNA]</scope>
    <source>
        <strain evidence="2 3">DSM 45361</strain>
    </source>
</reference>
<sequence>MAEFDGLTPSQLVALVDGLDPHGSDLTAVDLDAIARSIDPGTLRKHELTTLLAAIGRLGRANPELDLGAVGADTFARLISRASKDQIQAFMLRPEIRRMVLDLVFLHRMPKHLRAERTKDIHAIAHFRIGGGAGEGGYDRYEVVIDHGACTVTASPRVKAQATITLGPVELLRLITGNASAPVLFMTGKLKVRGDLAFAAGMMGLFDLPRG</sequence>
<accession>A0A4R6SNU4</accession>
<dbReference type="Gene3D" id="3.30.1050.10">
    <property type="entry name" value="SCP2 sterol-binding domain"/>
    <property type="match status" value="1"/>
</dbReference>
<dbReference type="EMBL" id="SNXZ01000001">
    <property type="protein sequence ID" value="TDQ05270.1"/>
    <property type="molecule type" value="Genomic_DNA"/>
</dbReference>
<dbReference type="AlphaFoldDB" id="A0A4R6SNU4"/>
<evidence type="ECO:0000259" key="1">
    <source>
        <dbReference type="Pfam" id="PF02036"/>
    </source>
</evidence>
<keyword evidence="3" id="KW-1185">Reference proteome</keyword>
<organism evidence="2 3">
    <name type="scientific">Labedaea rhizosphaerae</name>
    <dbReference type="NCBI Taxonomy" id="598644"/>
    <lineage>
        <taxon>Bacteria</taxon>
        <taxon>Bacillati</taxon>
        <taxon>Actinomycetota</taxon>
        <taxon>Actinomycetes</taxon>
        <taxon>Pseudonocardiales</taxon>
        <taxon>Pseudonocardiaceae</taxon>
        <taxon>Labedaea</taxon>
    </lineage>
</organism>